<proteinExistence type="inferred from homology"/>
<feature type="transmembrane region" description="Helical" evidence="7">
    <location>
        <begin position="99"/>
        <end position="117"/>
    </location>
</feature>
<feature type="transmembrane region" description="Helical" evidence="7">
    <location>
        <begin position="217"/>
        <end position="238"/>
    </location>
</feature>
<dbReference type="InterPro" id="IPR000620">
    <property type="entry name" value="EamA_dom"/>
</dbReference>
<evidence type="ECO:0000256" key="7">
    <source>
        <dbReference type="SAM" id="Phobius"/>
    </source>
</evidence>
<gene>
    <name evidence="9" type="ORF">ACFSFY_05255</name>
</gene>
<protein>
    <submittedName>
        <fullName evidence="9">DMT family transporter</fullName>
    </submittedName>
</protein>
<dbReference type="RefSeq" id="WP_381536129.1">
    <property type="nucleotide sequence ID" value="NZ_JBHUGI010000008.1"/>
</dbReference>
<evidence type="ECO:0000256" key="6">
    <source>
        <dbReference type="ARBA" id="ARBA00023136"/>
    </source>
</evidence>
<dbReference type="SUPFAM" id="SSF103481">
    <property type="entry name" value="Multidrug resistance efflux transporter EmrE"/>
    <property type="match status" value="2"/>
</dbReference>
<dbReference type="InterPro" id="IPR037185">
    <property type="entry name" value="EmrE-like"/>
</dbReference>
<dbReference type="InterPro" id="IPR050638">
    <property type="entry name" value="AA-Vitamin_Transporters"/>
</dbReference>
<reference evidence="10" key="1">
    <citation type="journal article" date="2019" name="Int. J. Syst. Evol. Microbiol.">
        <title>The Global Catalogue of Microorganisms (GCM) 10K type strain sequencing project: providing services to taxonomists for standard genome sequencing and annotation.</title>
        <authorList>
            <consortium name="The Broad Institute Genomics Platform"/>
            <consortium name="The Broad Institute Genome Sequencing Center for Infectious Disease"/>
            <person name="Wu L."/>
            <person name="Ma J."/>
        </authorList>
    </citation>
    <scope>NUCLEOTIDE SEQUENCE [LARGE SCALE GENOMIC DNA]</scope>
    <source>
        <strain evidence="10">CGMCC 4.7177</strain>
    </source>
</reference>
<feature type="transmembrane region" description="Helical" evidence="7">
    <location>
        <begin position="35"/>
        <end position="54"/>
    </location>
</feature>
<feature type="transmembrane region" description="Helical" evidence="7">
    <location>
        <begin position="129"/>
        <end position="151"/>
    </location>
</feature>
<name>A0ABW4SDA4_9BACL</name>
<dbReference type="PANTHER" id="PTHR32322">
    <property type="entry name" value="INNER MEMBRANE TRANSPORTER"/>
    <property type="match status" value="1"/>
</dbReference>
<evidence type="ECO:0000259" key="8">
    <source>
        <dbReference type="Pfam" id="PF00892"/>
    </source>
</evidence>
<accession>A0ABW4SDA4</accession>
<feature type="domain" description="EamA" evidence="8">
    <location>
        <begin position="5"/>
        <end position="143"/>
    </location>
</feature>
<evidence type="ECO:0000313" key="9">
    <source>
        <dbReference type="EMBL" id="MFD1927472.1"/>
    </source>
</evidence>
<comment type="similarity">
    <text evidence="2">Belongs to the EamA transporter family.</text>
</comment>
<feature type="transmembrane region" description="Helical" evidence="7">
    <location>
        <begin position="183"/>
        <end position="205"/>
    </location>
</feature>
<feature type="transmembrane region" description="Helical" evidence="7">
    <location>
        <begin position="157"/>
        <end position="176"/>
    </location>
</feature>
<evidence type="ECO:0000256" key="5">
    <source>
        <dbReference type="ARBA" id="ARBA00022989"/>
    </source>
</evidence>
<organism evidence="9 10">
    <name type="scientific">Sporosarcina siberiensis</name>
    <dbReference type="NCBI Taxonomy" id="1365606"/>
    <lineage>
        <taxon>Bacteria</taxon>
        <taxon>Bacillati</taxon>
        <taxon>Bacillota</taxon>
        <taxon>Bacilli</taxon>
        <taxon>Bacillales</taxon>
        <taxon>Caryophanaceae</taxon>
        <taxon>Sporosarcina</taxon>
    </lineage>
</organism>
<keyword evidence="4 7" id="KW-0812">Transmembrane</keyword>
<dbReference type="PANTHER" id="PTHR32322:SF18">
    <property type="entry name" value="S-ADENOSYLMETHIONINE_S-ADENOSYLHOMOCYSTEINE TRANSPORTER"/>
    <property type="match status" value="1"/>
</dbReference>
<evidence type="ECO:0000313" key="10">
    <source>
        <dbReference type="Proteomes" id="UP001597218"/>
    </source>
</evidence>
<sequence>MIRIKGIAMIVIGAMLWGATGPMMEWILLNSSMSLSFMLTVRLLLAGTSLLVLLKFQGKKITRPWRHKVWARQLLIFGVVGMLGVQYTFVAAIDTSNAVIATLFQFLAPIYIILFVTMAQKKSPPKVQILGMIVTLVGLFLLLTNGSISNFALSPIALFWGLVLGFTFSFYTLYPVRMMAEWGVLLIVGWAMIIGGFTLFLINPMDVIKNSSLFEDGSVAIMLFLVIIIGTVAFILFLSSMKYITPIETSILSSFEPLTAMVISVIWFGQILGMWQLTGALIMLGGVTWLSIAGSKVKT</sequence>
<evidence type="ECO:0000256" key="1">
    <source>
        <dbReference type="ARBA" id="ARBA00004651"/>
    </source>
</evidence>
<keyword evidence="6 7" id="KW-0472">Membrane</keyword>
<comment type="subcellular location">
    <subcellularLocation>
        <location evidence="1">Cell membrane</location>
        <topology evidence="1">Multi-pass membrane protein</topology>
    </subcellularLocation>
</comment>
<keyword evidence="5 7" id="KW-1133">Transmembrane helix</keyword>
<feature type="transmembrane region" description="Helical" evidence="7">
    <location>
        <begin position="274"/>
        <end position="293"/>
    </location>
</feature>
<evidence type="ECO:0000256" key="4">
    <source>
        <dbReference type="ARBA" id="ARBA00022692"/>
    </source>
</evidence>
<evidence type="ECO:0000256" key="3">
    <source>
        <dbReference type="ARBA" id="ARBA00022475"/>
    </source>
</evidence>
<feature type="transmembrane region" description="Helical" evidence="7">
    <location>
        <begin position="250"/>
        <end position="268"/>
    </location>
</feature>
<dbReference type="EMBL" id="JBHUGI010000008">
    <property type="protein sequence ID" value="MFD1927472.1"/>
    <property type="molecule type" value="Genomic_DNA"/>
</dbReference>
<evidence type="ECO:0000256" key="2">
    <source>
        <dbReference type="ARBA" id="ARBA00007362"/>
    </source>
</evidence>
<feature type="transmembrane region" description="Helical" evidence="7">
    <location>
        <begin position="74"/>
        <end position="93"/>
    </location>
</feature>
<dbReference type="Pfam" id="PF00892">
    <property type="entry name" value="EamA"/>
    <property type="match status" value="2"/>
</dbReference>
<keyword evidence="3" id="KW-1003">Cell membrane</keyword>
<feature type="transmembrane region" description="Helical" evidence="7">
    <location>
        <begin position="7"/>
        <end position="29"/>
    </location>
</feature>
<keyword evidence="10" id="KW-1185">Reference proteome</keyword>
<dbReference type="Proteomes" id="UP001597218">
    <property type="component" value="Unassembled WGS sequence"/>
</dbReference>
<comment type="caution">
    <text evidence="9">The sequence shown here is derived from an EMBL/GenBank/DDBJ whole genome shotgun (WGS) entry which is preliminary data.</text>
</comment>
<feature type="domain" description="EamA" evidence="8">
    <location>
        <begin position="156"/>
        <end position="291"/>
    </location>
</feature>